<organism evidence="2 3">
    <name type="scientific">Planotetraspora kaengkrachanensis</name>
    <dbReference type="NCBI Taxonomy" id="575193"/>
    <lineage>
        <taxon>Bacteria</taxon>
        <taxon>Bacillati</taxon>
        <taxon>Actinomycetota</taxon>
        <taxon>Actinomycetes</taxon>
        <taxon>Streptosporangiales</taxon>
        <taxon>Streptosporangiaceae</taxon>
        <taxon>Planotetraspora</taxon>
    </lineage>
</organism>
<dbReference type="Proteomes" id="UP000630097">
    <property type="component" value="Unassembled WGS sequence"/>
</dbReference>
<gene>
    <name evidence="2" type="ORF">Pka01_44730</name>
</gene>
<proteinExistence type="predicted"/>
<protein>
    <submittedName>
        <fullName evidence="2">Uncharacterized protein</fullName>
    </submittedName>
</protein>
<reference evidence="2 3" key="1">
    <citation type="submission" date="2021-01" db="EMBL/GenBank/DDBJ databases">
        <title>Whole genome shotgun sequence of Planotetraspora kaengkrachanensis NBRC 104272.</title>
        <authorList>
            <person name="Komaki H."/>
            <person name="Tamura T."/>
        </authorList>
    </citation>
    <scope>NUCLEOTIDE SEQUENCE [LARGE SCALE GENOMIC DNA]</scope>
    <source>
        <strain evidence="2 3">NBRC 104272</strain>
    </source>
</reference>
<evidence type="ECO:0000256" key="1">
    <source>
        <dbReference type="SAM" id="MobiDB-lite"/>
    </source>
</evidence>
<evidence type="ECO:0000313" key="3">
    <source>
        <dbReference type="Proteomes" id="UP000630097"/>
    </source>
</evidence>
<dbReference type="AlphaFoldDB" id="A0A8J3PUJ8"/>
<feature type="region of interest" description="Disordered" evidence="1">
    <location>
        <begin position="47"/>
        <end position="97"/>
    </location>
</feature>
<keyword evidence="3" id="KW-1185">Reference proteome</keyword>
<name>A0A8J3PUJ8_9ACTN</name>
<sequence>MSDVDNNRTVGTEVDGVVPDGTEFDGVEFDGVEFDGVELVGIELELDGSGRTEVPPSGSSPRSWVSRRQESPGSQIDAHPGLPVRSRTVARDGGRSLVTVAGPRRLRTGFLPVPSSPMRLRQPDGMQ</sequence>
<accession>A0A8J3PUJ8</accession>
<feature type="region of interest" description="Disordered" evidence="1">
    <location>
        <begin position="1"/>
        <end position="23"/>
    </location>
</feature>
<feature type="region of interest" description="Disordered" evidence="1">
    <location>
        <begin position="108"/>
        <end position="127"/>
    </location>
</feature>
<dbReference type="EMBL" id="BONV01000019">
    <property type="protein sequence ID" value="GIG81346.1"/>
    <property type="molecule type" value="Genomic_DNA"/>
</dbReference>
<comment type="caution">
    <text evidence="2">The sequence shown here is derived from an EMBL/GenBank/DDBJ whole genome shotgun (WGS) entry which is preliminary data.</text>
</comment>
<evidence type="ECO:0000313" key="2">
    <source>
        <dbReference type="EMBL" id="GIG81346.1"/>
    </source>
</evidence>